<sequence length="930" mass="101167">MFRARRYRVLLIFAAVAVLATLHFSRSRDWRQTAIIDTPSGSPSAQAPVANPNTPQLQSPAGDSSKSQPPQAPNSEPHGYRPSDGLKSPESSGSLTGEKSPEKQVPSPSGSGSSAPKDAPPKSSEGGAADSSNKIGSDSKTVPVVTGDISVGTEDIDRGGAGRLTVQEHPDGPAVHWVKTPERFPVADGSLIKLPTAPAKPLPTLQAKFKDESSTARQERLQRLSSIKAEFNHAWAGYKKTAMSHDEVKPLSEGFDDPFNGWGATLVDSLDTLWIMDLKTEFSEAVDAVKKIDFTTSPREDIPVFETVIRYLGGLLGAYDISGQGHRVLLEKAEELAEVLMGAFDTPNRMPVLYYRWTPEYTKLAHRAASKAVLAELGSLSLEFTRLAQLTKKNKYYDAVARITNRLEELQDATSIPGLWPLLVNAQGCSKYRPARDTLESSRDDAEDAFGPSAFSSSVAAATTTPSRQAYPTPSQIRRVSVASAELENNSQMIRPRADLDLSQAEPAIYKQSGESAGGNSAEKPSSEGVSPDVEKCDGGLELPPASRQNKYSLGGMADSTYEYLPKEYLLLGGVNDQYKKMYKKAMDAVRKNLLFKPMVKGKQHLRFVASTGPLDPTKKRELISTDLDYETSHLSCYLGGMVAMGAKMFSIDGDLDLAAKLTDGCVWAYEATNTGIMPERFRLLPCSKDKSCEWDEKLYQAEVNRYSRGLDKGAETRFRNGESSYGQRVKLNEDLKSKEAAEGGAAVPLPMPGSANPHDLDPYRKRDAVGAGRGAGAGAPVANAGPPSNAAPGANRAAPRPAFVSQSKSNEIHDRLPSGMTSIPAPEYLLRPEAIESVFIMYRLTGDDAWREKGWKMFEAITKHTRTTLAHAGIKDVTASKPAQKDSMESFWTAETLKYFYLLFSEPSVVDLDKYVLNTEAHPFLRPVS</sequence>
<comment type="pathway">
    <text evidence="2">Protein modification; protein glycosylation.</text>
</comment>
<feature type="region of interest" description="Disordered" evidence="10">
    <location>
        <begin position="35"/>
        <end position="175"/>
    </location>
</feature>
<dbReference type="GO" id="GO:0005783">
    <property type="term" value="C:endoplasmic reticulum"/>
    <property type="evidence" value="ECO:0007669"/>
    <property type="project" value="TreeGrafter"/>
</dbReference>
<feature type="compositionally biased region" description="Basic and acidic residues" evidence="10">
    <location>
        <begin position="155"/>
        <end position="171"/>
    </location>
</feature>
<dbReference type="PANTHER" id="PTHR11742:SF103">
    <property type="entry name" value="ENDOPLASMIC RETICULUM MANNOSIDASE MNL2-RELATED"/>
    <property type="match status" value="1"/>
</dbReference>
<feature type="active site" evidence="6">
    <location>
        <position position="559"/>
    </location>
</feature>
<evidence type="ECO:0000256" key="9">
    <source>
        <dbReference type="RuleBase" id="RU361193"/>
    </source>
</evidence>
<dbReference type="HOGENOM" id="CLU_003818_1_0_1"/>
<keyword evidence="7" id="KW-0479">Metal-binding</keyword>
<accession>S7ZSB3</accession>
<dbReference type="GO" id="GO:0004571">
    <property type="term" value="F:mannosyl-oligosaccharide 1,2-alpha-mannosidase activity"/>
    <property type="evidence" value="ECO:0007669"/>
    <property type="project" value="InterPro"/>
</dbReference>
<evidence type="ECO:0000313" key="11">
    <source>
        <dbReference type="EMBL" id="EPS33294.1"/>
    </source>
</evidence>
<feature type="binding site" evidence="7">
    <location>
        <position position="920"/>
    </location>
    <ligand>
        <name>Ca(2+)</name>
        <dbReference type="ChEBI" id="CHEBI:29108"/>
    </ligand>
</feature>
<dbReference type="Proteomes" id="UP000019376">
    <property type="component" value="Unassembled WGS sequence"/>
</dbReference>
<dbReference type="PhylomeDB" id="S7ZSB3"/>
<name>S7ZSB3_PENO1</name>
<feature type="compositionally biased region" description="Low complexity" evidence="10">
    <location>
        <begin position="779"/>
        <end position="803"/>
    </location>
</feature>
<reference evidence="11 12" key="1">
    <citation type="journal article" date="2013" name="PLoS ONE">
        <title>Genomic and secretomic analyses reveal unique features of the lignocellulolytic enzyme system of Penicillium decumbens.</title>
        <authorList>
            <person name="Liu G."/>
            <person name="Zhang L."/>
            <person name="Wei X."/>
            <person name="Zou G."/>
            <person name="Qin Y."/>
            <person name="Ma L."/>
            <person name="Li J."/>
            <person name="Zheng H."/>
            <person name="Wang S."/>
            <person name="Wang C."/>
            <person name="Xun L."/>
            <person name="Zhao G.-P."/>
            <person name="Zhou Z."/>
            <person name="Qu Y."/>
        </authorList>
    </citation>
    <scope>NUCLEOTIDE SEQUENCE [LARGE SCALE GENOMIC DNA]</scope>
    <source>
        <strain evidence="12">114-2 / CGMCC 5302</strain>
    </source>
</reference>
<keyword evidence="5 8" id="KW-1015">Disulfide bond</keyword>
<comment type="cofactor">
    <cofactor evidence="1 7">
        <name>Ca(2+)</name>
        <dbReference type="ChEBI" id="CHEBI:29108"/>
    </cofactor>
</comment>
<dbReference type="GO" id="GO:0005509">
    <property type="term" value="F:calcium ion binding"/>
    <property type="evidence" value="ECO:0007669"/>
    <property type="project" value="InterPro"/>
</dbReference>
<keyword evidence="4 9" id="KW-0378">Hydrolase</keyword>
<dbReference type="GO" id="GO:0036503">
    <property type="term" value="P:ERAD pathway"/>
    <property type="evidence" value="ECO:0007669"/>
    <property type="project" value="UniProtKB-ARBA"/>
</dbReference>
<feature type="compositionally biased region" description="Polar residues" evidence="10">
    <location>
        <begin position="39"/>
        <end position="69"/>
    </location>
</feature>
<feature type="active site" description="Proton donor" evidence="6">
    <location>
        <position position="680"/>
    </location>
</feature>
<evidence type="ECO:0000256" key="2">
    <source>
        <dbReference type="ARBA" id="ARBA00004922"/>
    </source>
</evidence>
<evidence type="ECO:0000256" key="3">
    <source>
        <dbReference type="ARBA" id="ARBA00007658"/>
    </source>
</evidence>
<dbReference type="EMBL" id="KB644415">
    <property type="protein sequence ID" value="EPS33294.1"/>
    <property type="molecule type" value="Genomic_DNA"/>
</dbReference>
<dbReference type="OrthoDB" id="10052040at2759"/>
<dbReference type="InterPro" id="IPR012341">
    <property type="entry name" value="6hp_glycosidase-like_sf"/>
</dbReference>
<feature type="compositionally biased region" description="Basic and acidic residues" evidence="10">
    <location>
        <begin position="759"/>
        <end position="769"/>
    </location>
</feature>
<dbReference type="SUPFAM" id="SSF48225">
    <property type="entry name" value="Seven-hairpin glycosidases"/>
    <property type="match status" value="1"/>
</dbReference>
<dbReference type="Gene3D" id="1.50.10.10">
    <property type="match status" value="3"/>
</dbReference>
<keyword evidence="7" id="KW-0106">Calcium</keyword>
<feature type="active site" description="Proton donor" evidence="6">
    <location>
        <position position="306"/>
    </location>
</feature>
<dbReference type="EC" id="3.2.1.-" evidence="9"/>
<evidence type="ECO:0000256" key="5">
    <source>
        <dbReference type="ARBA" id="ARBA00023157"/>
    </source>
</evidence>
<evidence type="ECO:0000256" key="8">
    <source>
        <dbReference type="PIRSR" id="PIRSR601382-3"/>
    </source>
</evidence>
<evidence type="ECO:0000256" key="1">
    <source>
        <dbReference type="ARBA" id="ARBA00001913"/>
    </source>
</evidence>
<feature type="region of interest" description="Disordered" evidence="10">
    <location>
        <begin position="739"/>
        <end position="819"/>
    </location>
</feature>
<dbReference type="STRING" id="933388.S7ZSB3"/>
<keyword evidence="12" id="KW-1185">Reference proteome</keyword>
<feature type="disulfide bond" evidence="8">
    <location>
        <begin position="637"/>
        <end position="666"/>
    </location>
</feature>
<dbReference type="Pfam" id="PF01532">
    <property type="entry name" value="Glyco_hydro_47"/>
    <property type="match status" value="1"/>
</dbReference>
<dbReference type="GO" id="GO:0005975">
    <property type="term" value="P:carbohydrate metabolic process"/>
    <property type="evidence" value="ECO:0007669"/>
    <property type="project" value="InterPro"/>
</dbReference>
<dbReference type="GO" id="GO:0016020">
    <property type="term" value="C:membrane"/>
    <property type="evidence" value="ECO:0007669"/>
    <property type="project" value="InterPro"/>
</dbReference>
<keyword evidence="9" id="KW-0326">Glycosidase</keyword>
<evidence type="ECO:0000256" key="7">
    <source>
        <dbReference type="PIRSR" id="PIRSR601382-2"/>
    </source>
</evidence>
<feature type="compositionally biased region" description="Low complexity" evidence="10">
    <location>
        <begin position="106"/>
        <end position="124"/>
    </location>
</feature>
<evidence type="ECO:0000256" key="4">
    <source>
        <dbReference type="ARBA" id="ARBA00022801"/>
    </source>
</evidence>
<evidence type="ECO:0000256" key="10">
    <source>
        <dbReference type="SAM" id="MobiDB-lite"/>
    </source>
</evidence>
<dbReference type="InterPro" id="IPR036026">
    <property type="entry name" value="Seven-hairpin_glycosidases"/>
</dbReference>
<feature type="active site" evidence="6">
    <location>
        <position position="834"/>
    </location>
</feature>
<dbReference type="UniPathway" id="UPA00378"/>
<dbReference type="AlphaFoldDB" id="S7ZSB3"/>
<dbReference type="eggNOG" id="KOG2204">
    <property type="taxonomic scope" value="Eukaryota"/>
</dbReference>
<evidence type="ECO:0000256" key="6">
    <source>
        <dbReference type="PIRSR" id="PIRSR601382-1"/>
    </source>
</evidence>
<evidence type="ECO:0000313" key="12">
    <source>
        <dbReference type="Proteomes" id="UP000019376"/>
    </source>
</evidence>
<proteinExistence type="inferred from homology"/>
<feature type="region of interest" description="Disordered" evidence="10">
    <location>
        <begin position="512"/>
        <end position="552"/>
    </location>
</feature>
<feature type="region of interest" description="Disordered" evidence="10">
    <location>
        <begin position="436"/>
        <end position="476"/>
    </location>
</feature>
<dbReference type="InterPro" id="IPR001382">
    <property type="entry name" value="Glyco_hydro_47"/>
</dbReference>
<dbReference type="PANTHER" id="PTHR11742">
    <property type="entry name" value="MANNOSYL-OLIGOSACCHARIDE ALPHA-1,2-MANNOSIDASE-RELATED"/>
    <property type="match status" value="1"/>
</dbReference>
<gene>
    <name evidence="11" type="ORF">PDE_08256</name>
</gene>
<dbReference type="PRINTS" id="PR00747">
    <property type="entry name" value="GLYHDRLASE47"/>
</dbReference>
<protein>
    <recommendedName>
        <fullName evidence="9">alpha-1,2-Mannosidase</fullName>
        <ecNumber evidence="9">3.2.1.-</ecNumber>
    </recommendedName>
</protein>
<comment type="similarity">
    <text evidence="3 9">Belongs to the glycosyl hydrolase 47 family.</text>
</comment>
<feature type="compositionally biased region" description="Polar residues" evidence="10">
    <location>
        <begin position="130"/>
        <end position="140"/>
    </location>
</feature>
<feature type="compositionally biased region" description="Low complexity" evidence="10">
    <location>
        <begin position="449"/>
        <end position="467"/>
    </location>
</feature>
<organism evidence="11 12">
    <name type="scientific">Penicillium oxalicum (strain 114-2 / CGMCC 5302)</name>
    <name type="common">Penicillium decumbens</name>
    <dbReference type="NCBI Taxonomy" id="933388"/>
    <lineage>
        <taxon>Eukaryota</taxon>
        <taxon>Fungi</taxon>
        <taxon>Dikarya</taxon>
        <taxon>Ascomycota</taxon>
        <taxon>Pezizomycotina</taxon>
        <taxon>Eurotiomycetes</taxon>
        <taxon>Eurotiomycetidae</taxon>
        <taxon>Eurotiales</taxon>
        <taxon>Aspergillaceae</taxon>
        <taxon>Penicillium</taxon>
    </lineage>
</organism>
<dbReference type="InterPro" id="IPR050749">
    <property type="entry name" value="Glycosyl_Hydrolase_47"/>
</dbReference>